<organism evidence="1 2">
    <name type="scientific">Enterocloster bolteae</name>
    <dbReference type="NCBI Taxonomy" id="208479"/>
    <lineage>
        <taxon>Bacteria</taxon>
        <taxon>Bacillati</taxon>
        <taxon>Bacillota</taxon>
        <taxon>Clostridia</taxon>
        <taxon>Lachnospirales</taxon>
        <taxon>Lachnospiraceae</taxon>
        <taxon>Enterocloster</taxon>
    </lineage>
</organism>
<protein>
    <submittedName>
        <fullName evidence="1">Aldose 1-epimerase</fullName>
    </submittedName>
</protein>
<evidence type="ECO:0000313" key="2">
    <source>
        <dbReference type="Proteomes" id="UP000284543"/>
    </source>
</evidence>
<evidence type="ECO:0000313" key="1">
    <source>
        <dbReference type="EMBL" id="RGV78634.1"/>
    </source>
</evidence>
<dbReference type="SUPFAM" id="SSF74650">
    <property type="entry name" value="Galactose mutarotase-like"/>
    <property type="match status" value="1"/>
</dbReference>
<dbReference type="EMBL" id="QRZM01000001">
    <property type="protein sequence ID" value="RGV78634.1"/>
    <property type="molecule type" value="Genomic_DNA"/>
</dbReference>
<proteinExistence type="predicted"/>
<dbReference type="GO" id="GO:0003824">
    <property type="term" value="F:catalytic activity"/>
    <property type="evidence" value="ECO:0007669"/>
    <property type="project" value="InterPro"/>
</dbReference>
<sequence>MHIGIAKCAERRVAMYSRNYGCRITDQIIMDGNKAVVMENQKLRLTFLADRGMDCVEMLYKPEDIDFMWRSPAGLHKRSEYLSNSGDSLGNYLDHNSGGWQEILPNGGGECSYKGACLGMHGEISSVPWDCRIIKDSEEEVVLKACITTLRSPFRLEKEISLKMDESAITIRESLTNLAKEPMELMWGHHPTVGKPFLDSSCRIDTNGTVGFSMDQRDFETQRLKPGTRFEWPAAGNGMDFSNVPGEDADTADMIYITGFPERAWYRVHNETKNISYGMSWDGKLFPYMWMWQVCGGSYGYPWYGRTYNLALEPWTSYPSSGLIKAIENGSALCLEAGEVRQTELCFWIKKEEI</sequence>
<dbReference type="InterPro" id="IPR014718">
    <property type="entry name" value="GH-type_carb-bd"/>
</dbReference>
<dbReference type="CDD" id="cd01081">
    <property type="entry name" value="Aldose_epim"/>
    <property type="match status" value="1"/>
</dbReference>
<dbReference type="AlphaFoldDB" id="A0A412ZEP3"/>
<dbReference type="Gene3D" id="2.70.98.10">
    <property type="match status" value="1"/>
</dbReference>
<dbReference type="InterPro" id="IPR027839">
    <property type="entry name" value="DUF4432"/>
</dbReference>
<accession>A0A412ZEP3</accession>
<gene>
    <name evidence="1" type="ORF">DWW02_02575</name>
</gene>
<dbReference type="GO" id="GO:0005975">
    <property type="term" value="P:carbohydrate metabolic process"/>
    <property type="evidence" value="ECO:0007669"/>
    <property type="project" value="InterPro"/>
</dbReference>
<dbReference type="Proteomes" id="UP000284543">
    <property type="component" value="Unassembled WGS sequence"/>
</dbReference>
<reference evidence="1 2" key="1">
    <citation type="submission" date="2018-08" db="EMBL/GenBank/DDBJ databases">
        <title>A genome reference for cultivated species of the human gut microbiota.</title>
        <authorList>
            <person name="Zou Y."/>
            <person name="Xue W."/>
            <person name="Luo G."/>
        </authorList>
    </citation>
    <scope>NUCLEOTIDE SEQUENCE [LARGE SCALE GENOMIC DNA]</scope>
    <source>
        <strain evidence="1 2">AF14-18</strain>
    </source>
</reference>
<dbReference type="InterPro" id="IPR011013">
    <property type="entry name" value="Gal_mutarotase_sf_dom"/>
</dbReference>
<comment type="caution">
    <text evidence="1">The sequence shown here is derived from an EMBL/GenBank/DDBJ whole genome shotgun (WGS) entry which is preliminary data.</text>
</comment>
<dbReference type="Pfam" id="PF14486">
    <property type="entry name" value="DUF4432"/>
    <property type="match status" value="1"/>
</dbReference>
<dbReference type="GO" id="GO:0030246">
    <property type="term" value="F:carbohydrate binding"/>
    <property type="evidence" value="ECO:0007669"/>
    <property type="project" value="InterPro"/>
</dbReference>
<name>A0A412ZEP3_9FIRM</name>